<protein>
    <submittedName>
        <fullName evidence="1">Uncharacterized protein</fullName>
    </submittedName>
</protein>
<sequence>MDSLTSVHLFFSFSLLVGIAVAQQNQSHIISLGSKLSPTKPPNSWPSPSGHFEFGFYQQINGFAVGIWLVSQPENIVVWTANRDDSPVSANSTLELTKDGRLLIRNEQGPGRLIADVSDAIHAASMLDSGNFVLYGSNSSIIWQSFDFPTDTLLGGQNLYAHNRLVSSVSRSDHSSGRFFLRCQSDGNLVAYPVNSSGDSDDAYWNVLLSNNFAVQLSLDYEGRLYMKDGISNYTISKSVNSSAPAEKEVVIYRATIDADGIFRLYSHHFENSTASTMSTEWVAMEDQCDVKGFCNFNSYCSSSGFKGDCYCYPGFVWINQSEKFLGCTLNCTEDVCRKDLKIYYNITAMDKTWWGDFPFSVVPMTREDCTRSCQEDCNCGAVLYAGENCEKYKLPLRYGKRNRNKSTVAFFKVIVGSSASHGDPEIVTEVKESLMVVLAISLGSITCVCFAFAVSSFFIYRNQVHCYRKISENGNLGLSEEFALRSFSYSELEKATNGFQEELGRGSYGAVYRGTLQGVGKNIAVKRLERVVGEGEREFRAEMTAIGRTHHRNLIQLLGFCVESCRKLLVYEYMNNGSLADVLFKAEVRPVWRERFRIALDVARGILYLHEECEVQIIHCNIKPQNILIDDSWTAKISDFGLAKLLPPSQASTDEGVSEIGGYLAPEWQRKTVISVKADIYSFGVVLLEIICCRSNIKIDVPPDEIILSGWVQSCFVAGELDKLVEDEDVDFRTLERMVKVGLWCTQDDPNLRPCMKDVVLMLEGTMEVPVLPVGEELD</sequence>
<dbReference type="Proteomes" id="UP000091857">
    <property type="component" value="Chromosome 12"/>
</dbReference>
<organism evidence="1 2">
    <name type="scientific">Manihot esculenta</name>
    <name type="common">Cassava</name>
    <name type="synonym">Jatropha manihot</name>
    <dbReference type="NCBI Taxonomy" id="3983"/>
    <lineage>
        <taxon>Eukaryota</taxon>
        <taxon>Viridiplantae</taxon>
        <taxon>Streptophyta</taxon>
        <taxon>Embryophyta</taxon>
        <taxon>Tracheophyta</taxon>
        <taxon>Spermatophyta</taxon>
        <taxon>Magnoliopsida</taxon>
        <taxon>eudicotyledons</taxon>
        <taxon>Gunneridae</taxon>
        <taxon>Pentapetalae</taxon>
        <taxon>rosids</taxon>
        <taxon>fabids</taxon>
        <taxon>Malpighiales</taxon>
        <taxon>Euphorbiaceae</taxon>
        <taxon>Crotonoideae</taxon>
        <taxon>Manihoteae</taxon>
        <taxon>Manihot</taxon>
    </lineage>
</organism>
<keyword evidence="2" id="KW-1185">Reference proteome</keyword>
<gene>
    <name evidence="1" type="ORF">MANES_12G151125v8</name>
</gene>
<evidence type="ECO:0000313" key="2">
    <source>
        <dbReference type="Proteomes" id="UP000091857"/>
    </source>
</evidence>
<evidence type="ECO:0000313" key="1">
    <source>
        <dbReference type="EMBL" id="KAG8642961.1"/>
    </source>
</evidence>
<reference evidence="2" key="1">
    <citation type="journal article" date="2016" name="Nat. Biotechnol.">
        <title>Sequencing wild and cultivated cassava and related species reveals extensive interspecific hybridization and genetic diversity.</title>
        <authorList>
            <person name="Bredeson J.V."/>
            <person name="Lyons J.B."/>
            <person name="Prochnik S.E."/>
            <person name="Wu G.A."/>
            <person name="Ha C.M."/>
            <person name="Edsinger-Gonzales E."/>
            <person name="Grimwood J."/>
            <person name="Schmutz J."/>
            <person name="Rabbi I.Y."/>
            <person name="Egesi C."/>
            <person name="Nauluvula P."/>
            <person name="Lebot V."/>
            <person name="Ndunguru J."/>
            <person name="Mkamilo G."/>
            <person name="Bart R.S."/>
            <person name="Setter T.L."/>
            <person name="Gleadow R.M."/>
            <person name="Kulakow P."/>
            <person name="Ferguson M.E."/>
            <person name="Rounsley S."/>
            <person name="Rokhsar D.S."/>
        </authorList>
    </citation>
    <scope>NUCLEOTIDE SEQUENCE [LARGE SCALE GENOMIC DNA]</scope>
    <source>
        <strain evidence="2">cv. AM560-2</strain>
    </source>
</reference>
<accession>A0ACB7GSL9</accession>
<dbReference type="EMBL" id="CM004398">
    <property type="protein sequence ID" value="KAG8642961.1"/>
    <property type="molecule type" value="Genomic_DNA"/>
</dbReference>
<name>A0ACB7GSL9_MANES</name>
<comment type="caution">
    <text evidence="1">The sequence shown here is derived from an EMBL/GenBank/DDBJ whole genome shotgun (WGS) entry which is preliminary data.</text>
</comment>
<proteinExistence type="predicted"/>